<evidence type="ECO:0000313" key="2">
    <source>
        <dbReference type="Proteomes" id="UP000054166"/>
    </source>
</evidence>
<dbReference type="AlphaFoldDB" id="A0A0C3FVT4"/>
<accession>A0A0C3FVT4</accession>
<dbReference type="OrthoDB" id="3070764at2759"/>
<dbReference type="HOGENOM" id="CLU_185466_0_0_1"/>
<reference evidence="1 2" key="1">
    <citation type="submission" date="2014-04" db="EMBL/GenBank/DDBJ databases">
        <authorList>
            <consortium name="DOE Joint Genome Institute"/>
            <person name="Kuo A."/>
            <person name="Tarkka M."/>
            <person name="Buscot F."/>
            <person name="Kohler A."/>
            <person name="Nagy L.G."/>
            <person name="Floudas D."/>
            <person name="Copeland A."/>
            <person name="Barry K.W."/>
            <person name="Cichocki N."/>
            <person name="Veneault-Fourrey C."/>
            <person name="LaButti K."/>
            <person name="Lindquist E.A."/>
            <person name="Lipzen A."/>
            <person name="Lundell T."/>
            <person name="Morin E."/>
            <person name="Murat C."/>
            <person name="Sun H."/>
            <person name="Tunlid A."/>
            <person name="Henrissat B."/>
            <person name="Grigoriev I.V."/>
            <person name="Hibbett D.S."/>
            <person name="Martin F."/>
            <person name="Nordberg H.P."/>
            <person name="Cantor M.N."/>
            <person name="Hua S.X."/>
        </authorList>
    </citation>
    <scope>NUCLEOTIDE SEQUENCE [LARGE SCALE GENOMIC DNA]</scope>
    <source>
        <strain evidence="1 2">F 1598</strain>
    </source>
</reference>
<protein>
    <submittedName>
        <fullName evidence="1">Uncharacterized protein</fullName>
    </submittedName>
</protein>
<dbReference type="EMBL" id="KN832990">
    <property type="protein sequence ID" value="KIM83589.1"/>
    <property type="molecule type" value="Genomic_DNA"/>
</dbReference>
<organism evidence="1 2">
    <name type="scientific">Piloderma croceum (strain F 1598)</name>
    <dbReference type="NCBI Taxonomy" id="765440"/>
    <lineage>
        <taxon>Eukaryota</taxon>
        <taxon>Fungi</taxon>
        <taxon>Dikarya</taxon>
        <taxon>Basidiomycota</taxon>
        <taxon>Agaricomycotina</taxon>
        <taxon>Agaricomycetes</taxon>
        <taxon>Agaricomycetidae</taxon>
        <taxon>Atheliales</taxon>
        <taxon>Atheliaceae</taxon>
        <taxon>Piloderma</taxon>
    </lineage>
</organism>
<reference evidence="2" key="2">
    <citation type="submission" date="2015-01" db="EMBL/GenBank/DDBJ databases">
        <title>Evolutionary Origins and Diversification of the Mycorrhizal Mutualists.</title>
        <authorList>
            <consortium name="DOE Joint Genome Institute"/>
            <consortium name="Mycorrhizal Genomics Consortium"/>
            <person name="Kohler A."/>
            <person name="Kuo A."/>
            <person name="Nagy L.G."/>
            <person name="Floudas D."/>
            <person name="Copeland A."/>
            <person name="Barry K.W."/>
            <person name="Cichocki N."/>
            <person name="Veneault-Fourrey C."/>
            <person name="LaButti K."/>
            <person name="Lindquist E.A."/>
            <person name="Lipzen A."/>
            <person name="Lundell T."/>
            <person name="Morin E."/>
            <person name="Murat C."/>
            <person name="Riley R."/>
            <person name="Ohm R."/>
            <person name="Sun H."/>
            <person name="Tunlid A."/>
            <person name="Henrissat B."/>
            <person name="Grigoriev I.V."/>
            <person name="Hibbett D.S."/>
            <person name="Martin F."/>
        </authorList>
    </citation>
    <scope>NUCLEOTIDE SEQUENCE [LARGE SCALE GENOMIC DNA]</scope>
    <source>
        <strain evidence="2">F 1598</strain>
    </source>
</reference>
<evidence type="ECO:0000313" key="1">
    <source>
        <dbReference type="EMBL" id="KIM83589.1"/>
    </source>
</evidence>
<feature type="non-terminal residue" evidence="1">
    <location>
        <position position="70"/>
    </location>
</feature>
<dbReference type="Proteomes" id="UP000054166">
    <property type="component" value="Unassembled WGS sequence"/>
</dbReference>
<dbReference type="InParanoid" id="A0A0C3FVT4"/>
<sequence length="70" mass="7783">NDATSEVYAKLLLLERLGYPLWYPDLPLDQNLPQAYREDGVCIGDVGKITGEGTFEFKFNVCADAGEPMN</sequence>
<feature type="non-terminal residue" evidence="1">
    <location>
        <position position="1"/>
    </location>
</feature>
<name>A0A0C3FVT4_PILCF</name>
<proteinExistence type="predicted"/>
<gene>
    <name evidence="1" type="ORF">PILCRDRAFT_52524</name>
</gene>
<keyword evidence="2" id="KW-1185">Reference proteome</keyword>